<organism evidence="2 3">
    <name type="scientific">Exophiala spinifera</name>
    <dbReference type="NCBI Taxonomy" id="91928"/>
    <lineage>
        <taxon>Eukaryota</taxon>
        <taxon>Fungi</taxon>
        <taxon>Dikarya</taxon>
        <taxon>Ascomycota</taxon>
        <taxon>Pezizomycotina</taxon>
        <taxon>Eurotiomycetes</taxon>
        <taxon>Chaetothyriomycetidae</taxon>
        <taxon>Chaetothyriales</taxon>
        <taxon>Herpotrichiellaceae</taxon>
        <taxon>Exophiala</taxon>
    </lineage>
</organism>
<dbReference type="PROSITE" id="PS51257">
    <property type="entry name" value="PROKAR_LIPOPROTEIN"/>
    <property type="match status" value="1"/>
</dbReference>
<dbReference type="Gene3D" id="3.10.450.50">
    <property type="match status" value="1"/>
</dbReference>
<dbReference type="RefSeq" id="XP_016236774.1">
    <property type="nucleotide sequence ID" value="XM_016378097.1"/>
</dbReference>
<dbReference type="Proteomes" id="UP000053328">
    <property type="component" value="Unassembled WGS sequence"/>
</dbReference>
<sequence length="144" mass="16168">MTSGKAIHSESNHYIAQRQQGFASAFQSCDVDGLMNYMSDSIDFCDYASNDLHLDKGQVRNFFARALGSSKDISIKTLSISGDKHFSTWEWALRFSLKSTGAEVRLLGISASWWDQDGKQIVRNHDYALAVGEFEWEMKNESGA</sequence>
<gene>
    <name evidence="2" type="ORF">PV08_03746</name>
</gene>
<dbReference type="GeneID" id="27330829"/>
<accession>A0A0D2BC72</accession>
<evidence type="ECO:0000313" key="2">
    <source>
        <dbReference type="EMBL" id="KIW16558.1"/>
    </source>
</evidence>
<dbReference type="HOGENOM" id="CLU_1740972_0_0_1"/>
<dbReference type="Pfam" id="PF12680">
    <property type="entry name" value="SnoaL_2"/>
    <property type="match status" value="1"/>
</dbReference>
<protein>
    <recommendedName>
        <fullName evidence="1">SnoaL-like domain-containing protein</fullName>
    </recommendedName>
</protein>
<dbReference type="SUPFAM" id="SSF54427">
    <property type="entry name" value="NTF2-like"/>
    <property type="match status" value="1"/>
</dbReference>
<reference evidence="2 3" key="1">
    <citation type="submission" date="2015-01" db="EMBL/GenBank/DDBJ databases">
        <title>The Genome Sequence of Exophiala spinifera CBS89968.</title>
        <authorList>
            <consortium name="The Broad Institute Genomics Platform"/>
            <person name="Cuomo C."/>
            <person name="de Hoog S."/>
            <person name="Gorbushina A."/>
            <person name="Stielow B."/>
            <person name="Teixiera M."/>
            <person name="Abouelleil A."/>
            <person name="Chapman S.B."/>
            <person name="Priest M."/>
            <person name="Young S.K."/>
            <person name="Wortman J."/>
            <person name="Nusbaum C."/>
            <person name="Birren B."/>
        </authorList>
    </citation>
    <scope>NUCLEOTIDE SEQUENCE [LARGE SCALE GENOMIC DNA]</scope>
    <source>
        <strain evidence="2 3">CBS 89968</strain>
    </source>
</reference>
<keyword evidence="3" id="KW-1185">Reference proteome</keyword>
<name>A0A0D2BC72_9EURO</name>
<dbReference type="OrthoDB" id="5305593at2759"/>
<dbReference type="EMBL" id="KN847494">
    <property type="protein sequence ID" value="KIW16558.1"/>
    <property type="molecule type" value="Genomic_DNA"/>
</dbReference>
<dbReference type="VEuPathDB" id="FungiDB:PV08_03746"/>
<dbReference type="InterPro" id="IPR032710">
    <property type="entry name" value="NTF2-like_dom_sf"/>
</dbReference>
<proteinExistence type="predicted"/>
<evidence type="ECO:0000259" key="1">
    <source>
        <dbReference type="Pfam" id="PF12680"/>
    </source>
</evidence>
<dbReference type="AlphaFoldDB" id="A0A0D2BC72"/>
<feature type="domain" description="SnoaL-like" evidence="1">
    <location>
        <begin position="22"/>
        <end position="119"/>
    </location>
</feature>
<dbReference type="InterPro" id="IPR037401">
    <property type="entry name" value="SnoaL-like"/>
</dbReference>
<evidence type="ECO:0000313" key="3">
    <source>
        <dbReference type="Proteomes" id="UP000053328"/>
    </source>
</evidence>